<accession>A0A101XQ80</accession>
<evidence type="ECO:0000256" key="5">
    <source>
        <dbReference type="ARBA" id="ARBA00023136"/>
    </source>
</evidence>
<dbReference type="InterPro" id="IPR008844">
    <property type="entry name" value="Spore_GerAC-like"/>
</dbReference>
<feature type="domain" description="Spore germination GerAC-like C-terminal" evidence="9">
    <location>
        <begin position="247"/>
        <end position="412"/>
    </location>
</feature>
<name>A0A101XQ80_9BACL</name>
<dbReference type="AlphaFoldDB" id="A0A101XQ80"/>
<evidence type="ECO:0000256" key="1">
    <source>
        <dbReference type="ARBA" id="ARBA00004635"/>
    </source>
</evidence>
<dbReference type="Pfam" id="PF25198">
    <property type="entry name" value="Spore_GerAC_N"/>
    <property type="match status" value="1"/>
</dbReference>
<keyword evidence="4" id="KW-0732">Signal</keyword>
<evidence type="ECO:0000313" key="12">
    <source>
        <dbReference type="Proteomes" id="UP000053557"/>
    </source>
</evidence>
<dbReference type="GO" id="GO:0009847">
    <property type="term" value="P:spore germination"/>
    <property type="evidence" value="ECO:0007669"/>
    <property type="project" value="InterPro"/>
</dbReference>
<comment type="subcellular location">
    <subcellularLocation>
        <location evidence="1">Membrane</location>
        <topology evidence="1">Lipid-anchor</topology>
    </subcellularLocation>
</comment>
<evidence type="ECO:0000256" key="7">
    <source>
        <dbReference type="ARBA" id="ARBA00023288"/>
    </source>
</evidence>
<keyword evidence="3" id="KW-0309">Germination</keyword>
<dbReference type="EMBL" id="LPVJ01000048">
    <property type="protein sequence ID" value="KUO95543.1"/>
    <property type="molecule type" value="Genomic_DNA"/>
</dbReference>
<dbReference type="PANTHER" id="PTHR35789">
    <property type="entry name" value="SPORE GERMINATION PROTEIN B3"/>
    <property type="match status" value="1"/>
</dbReference>
<dbReference type="Pfam" id="PF05504">
    <property type="entry name" value="Spore_GerAC"/>
    <property type="match status" value="1"/>
</dbReference>
<keyword evidence="7" id="KW-0449">Lipoprotein</keyword>
<comment type="similarity">
    <text evidence="2">Belongs to the GerABKC lipoprotein family.</text>
</comment>
<dbReference type="GO" id="GO:0016020">
    <property type="term" value="C:membrane"/>
    <property type="evidence" value="ECO:0007669"/>
    <property type="project" value="UniProtKB-SubCell"/>
</dbReference>
<gene>
    <name evidence="11" type="ORF">ATW55_06550</name>
</gene>
<dbReference type="NCBIfam" id="TIGR02887">
    <property type="entry name" value="spore_ger_x_C"/>
    <property type="match status" value="1"/>
</dbReference>
<dbReference type="InterPro" id="IPR057336">
    <property type="entry name" value="GerAC_N"/>
</dbReference>
<reference evidence="11 12" key="1">
    <citation type="submission" date="2015-12" db="EMBL/GenBank/DDBJ databases">
        <title>Draft genome sequence of Acidibacillus ferrooxidans ITV001, isolated from a chalcopyrite acid mine drainage site in Brazil.</title>
        <authorList>
            <person name="Dall'Agnol H."/>
            <person name="Nancucheo I."/>
            <person name="Johnson B."/>
            <person name="Oliveira R."/>
            <person name="Leite L."/>
            <person name="Pylro V."/>
            <person name="Nunes G.L."/>
            <person name="Tzotzos G."/>
            <person name="Fernandes G.R."/>
            <person name="Dutra J."/>
            <person name="Orellana S.C."/>
            <person name="Oliveira G."/>
        </authorList>
    </citation>
    <scope>NUCLEOTIDE SEQUENCE [LARGE SCALE GENOMIC DNA]</scope>
    <source>
        <strain evidence="12">ITV01</strain>
    </source>
</reference>
<evidence type="ECO:0000256" key="3">
    <source>
        <dbReference type="ARBA" id="ARBA00022544"/>
    </source>
</evidence>
<evidence type="ECO:0000256" key="6">
    <source>
        <dbReference type="ARBA" id="ARBA00023139"/>
    </source>
</evidence>
<proteinExistence type="inferred from homology"/>
<dbReference type="RefSeq" id="WP_067716683.1">
    <property type="nucleotide sequence ID" value="NZ_LPVJ01000048.1"/>
</dbReference>
<evidence type="ECO:0008006" key="13">
    <source>
        <dbReference type="Google" id="ProtNLM"/>
    </source>
</evidence>
<dbReference type="InterPro" id="IPR046953">
    <property type="entry name" value="Spore_GerAC-like_C"/>
</dbReference>
<organism evidence="11 12">
    <name type="scientific">Ferroacidibacillus organovorans</name>
    <dbReference type="NCBI Taxonomy" id="1765683"/>
    <lineage>
        <taxon>Bacteria</taxon>
        <taxon>Bacillati</taxon>
        <taxon>Bacillota</taxon>
        <taxon>Bacilli</taxon>
        <taxon>Bacillales</taxon>
        <taxon>Alicyclobacillaceae</taxon>
        <taxon>Ferroacidibacillus</taxon>
    </lineage>
</organism>
<keyword evidence="5" id="KW-0472">Membrane</keyword>
<evidence type="ECO:0000256" key="8">
    <source>
        <dbReference type="SAM" id="MobiDB-lite"/>
    </source>
</evidence>
<comment type="caution">
    <text evidence="11">The sequence shown here is derived from an EMBL/GenBank/DDBJ whole genome shotgun (WGS) entry which is preliminary data.</text>
</comment>
<feature type="domain" description="Spore germination protein N-terminal" evidence="10">
    <location>
        <begin position="24"/>
        <end position="204"/>
    </location>
</feature>
<evidence type="ECO:0000313" key="11">
    <source>
        <dbReference type="EMBL" id="KUO95543.1"/>
    </source>
</evidence>
<evidence type="ECO:0000256" key="4">
    <source>
        <dbReference type="ARBA" id="ARBA00022729"/>
    </source>
</evidence>
<protein>
    <recommendedName>
        <fullName evidence="13">Ger(X)C family spore germination protein</fullName>
    </recommendedName>
</protein>
<sequence length="421" mass="45725">MKVKQAASLLIGLGLSLGLTGCYDRTELEEQAFMVTMGIDRSPDQKVIAIGRIAVPSKLSGSSSGSGGGGGDFQSGTPIVSASGYTLNEALNVMNTGVERTINLSHLAAVLVSENVARQGMLPYLNTLTRYREFRRTLFLFITKGAISDIFLHDKPVLETSATRVIEDLQTTATRTGFAPPMQVHQFLTGLETPNEDPIAPVLSVNENVAAQKEKTAGSTETLSTKEKGDIPGEVNRSGGNPVEDVGTAVFRGDKMVDLLTGEQTRSLQLLSGSAGRLILSVPSPIHKGAHVSLALRYGKPLHVRLTLRPHPVLTIKQSFEAELLGDESNGNFVPPANRRKLASALGAMIHEREMLLIQRLFSQDRADPFHFFRYARDQFPTNQALLAYNWHKQLPTVKVLLSVETNVRRLGTQLAPPSIP</sequence>
<keyword evidence="12" id="KW-1185">Reference proteome</keyword>
<evidence type="ECO:0000259" key="9">
    <source>
        <dbReference type="Pfam" id="PF05504"/>
    </source>
</evidence>
<evidence type="ECO:0000259" key="10">
    <source>
        <dbReference type="Pfam" id="PF25198"/>
    </source>
</evidence>
<dbReference type="InterPro" id="IPR038501">
    <property type="entry name" value="Spore_GerAC_C_sf"/>
</dbReference>
<dbReference type="Gene3D" id="3.30.300.210">
    <property type="entry name" value="Nutrient germinant receptor protein C, domain 3"/>
    <property type="match status" value="1"/>
</dbReference>
<evidence type="ECO:0000256" key="2">
    <source>
        <dbReference type="ARBA" id="ARBA00007886"/>
    </source>
</evidence>
<feature type="region of interest" description="Disordered" evidence="8">
    <location>
        <begin position="213"/>
        <end position="245"/>
    </location>
</feature>
<dbReference type="PROSITE" id="PS51257">
    <property type="entry name" value="PROKAR_LIPOPROTEIN"/>
    <property type="match status" value="1"/>
</dbReference>
<dbReference type="Proteomes" id="UP000053557">
    <property type="component" value="Unassembled WGS sequence"/>
</dbReference>
<keyword evidence="6" id="KW-0564">Palmitate</keyword>
<dbReference type="PANTHER" id="PTHR35789:SF1">
    <property type="entry name" value="SPORE GERMINATION PROTEIN B3"/>
    <property type="match status" value="1"/>
</dbReference>
<dbReference type="OrthoDB" id="9816067at2"/>